<dbReference type="Proteomes" id="UP000257109">
    <property type="component" value="Unassembled WGS sequence"/>
</dbReference>
<accession>A0A371E2U5</accession>
<reference evidence="1" key="1">
    <citation type="submission" date="2018-05" db="EMBL/GenBank/DDBJ databases">
        <title>Draft genome of Mucuna pruriens seed.</title>
        <authorList>
            <person name="Nnadi N.E."/>
            <person name="Vos R."/>
            <person name="Hasami M.H."/>
            <person name="Devisetty U.K."/>
            <person name="Aguiy J.C."/>
        </authorList>
    </citation>
    <scope>NUCLEOTIDE SEQUENCE [LARGE SCALE GENOMIC DNA]</scope>
    <source>
        <strain evidence="1">JCA_2017</strain>
    </source>
</reference>
<comment type="caution">
    <text evidence="1">The sequence shown here is derived from an EMBL/GenBank/DDBJ whole genome shotgun (WGS) entry which is preliminary data.</text>
</comment>
<dbReference type="AlphaFoldDB" id="A0A371E2U5"/>
<sequence>MYISGGNDRLNCKLFPSTLRGGSHVLDGDPTSLVPSVGESLESYLARFNNATVWVDNPDQKFFVKAF</sequence>
<keyword evidence="2" id="KW-1185">Reference proteome</keyword>
<protein>
    <submittedName>
        <fullName evidence="1">Uncharacterized protein</fullName>
    </submittedName>
</protein>
<feature type="non-terminal residue" evidence="1">
    <location>
        <position position="1"/>
    </location>
</feature>
<proteinExistence type="predicted"/>
<evidence type="ECO:0000313" key="2">
    <source>
        <dbReference type="Proteomes" id="UP000257109"/>
    </source>
</evidence>
<dbReference type="EMBL" id="QJKJ01016933">
    <property type="protein sequence ID" value="RDX60338.1"/>
    <property type="molecule type" value="Genomic_DNA"/>
</dbReference>
<gene>
    <name evidence="1" type="ORF">CR513_61522</name>
</gene>
<name>A0A371E2U5_MUCPR</name>
<evidence type="ECO:0000313" key="1">
    <source>
        <dbReference type="EMBL" id="RDX60338.1"/>
    </source>
</evidence>
<organism evidence="1 2">
    <name type="scientific">Mucuna pruriens</name>
    <name type="common">Velvet bean</name>
    <name type="synonym">Dolichos pruriens</name>
    <dbReference type="NCBI Taxonomy" id="157652"/>
    <lineage>
        <taxon>Eukaryota</taxon>
        <taxon>Viridiplantae</taxon>
        <taxon>Streptophyta</taxon>
        <taxon>Embryophyta</taxon>
        <taxon>Tracheophyta</taxon>
        <taxon>Spermatophyta</taxon>
        <taxon>Magnoliopsida</taxon>
        <taxon>eudicotyledons</taxon>
        <taxon>Gunneridae</taxon>
        <taxon>Pentapetalae</taxon>
        <taxon>rosids</taxon>
        <taxon>fabids</taxon>
        <taxon>Fabales</taxon>
        <taxon>Fabaceae</taxon>
        <taxon>Papilionoideae</taxon>
        <taxon>50 kb inversion clade</taxon>
        <taxon>NPAAA clade</taxon>
        <taxon>indigoferoid/millettioid clade</taxon>
        <taxon>Phaseoleae</taxon>
        <taxon>Mucuna</taxon>
    </lineage>
</organism>